<dbReference type="PRINTS" id="PR00081">
    <property type="entry name" value="GDHRDH"/>
</dbReference>
<sequence>MAAAWRLAALVLLLWQLQDYAWSNVARQAQARTAGPPRVALITGASTGLGLATAQGLAQSYGLVILAGRDELKHQSALATLRKDAEGTEFRHVPCDLDSLTSVRRCAQEILAMKVPLDCLVLNAGVMALPQRQETSDGHEYQLGVNYLGHFLLANLLLDHMASSASHGDPGRVISLSSSAHLIPSSLQRGNLGNLQSKDYTPWQAYGQSKLANLLFAYELDRRCRVRGVPIASNAVHPGAVATELKRHLNAEKNTDSALEGAYETAKGLVQPLLDLIVQSPQDGAKTSVLLATQEEGKLSGHYWQESRPSASLDVEVQGLLPPPQRALRIVSRLVKALQPPEPEPTSYDPTTWRRLWDQSEKLVGLSDQERPGVLH</sequence>
<evidence type="ECO:0000256" key="1">
    <source>
        <dbReference type="ARBA" id="ARBA00023002"/>
    </source>
</evidence>
<proteinExistence type="predicted"/>
<dbReference type="AlphaFoldDB" id="A0AA36NFF8"/>
<keyword evidence="2" id="KW-0732">Signal</keyword>
<organism evidence="4 5">
    <name type="scientific">Effrenium voratum</name>
    <dbReference type="NCBI Taxonomy" id="2562239"/>
    <lineage>
        <taxon>Eukaryota</taxon>
        <taxon>Sar</taxon>
        <taxon>Alveolata</taxon>
        <taxon>Dinophyceae</taxon>
        <taxon>Suessiales</taxon>
        <taxon>Symbiodiniaceae</taxon>
        <taxon>Effrenium</taxon>
    </lineage>
</organism>
<dbReference type="GO" id="GO:0016491">
    <property type="term" value="F:oxidoreductase activity"/>
    <property type="evidence" value="ECO:0007669"/>
    <property type="project" value="UniProtKB-KW"/>
</dbReference>
<dbReference type="InterPro" id="IPR057326">
    <property type="entry name" value="KR_dom"/>
</dbReference>
<dbReference type="InterPro" id="IPR002347">
    <property type="entry name" value="SDR_fam"/>
</dbReference>
<dbReference type="Pfam" id="PF00106">
    <property type="entry name" value="adh_short"/>
    <property type="match status" value="1"/>
</dbReference>
<dbReference type="InterPro" id="IPR036291">
    <property type="entry name" value="NAD(P)-bd_dom_sf"/>
</dbReference>
<feature type="domain" description="Ketoreductase" evidence="3">
    <location>
        <begin position="38"/>
        <end position="206"/>
    </location>
</feature>
<dbReference type="Gene3D" id="3.40.50.720">
    <property type="entry name" value="NAD(P)-binding Rossmann-like Domain"/>
    <property type="match status" value="1"/>
</dbReference>
<evidence type="ECO:0000256" key="2">
    <source>
        <dbReference type="SAM" id="SignalP"/>
    </source>
</evidence>
<dbReference type="SUPFAM" id="SSF51735">
    <property type="entry name" value="NAD(P)-binding Rossmann-fold domains"/>
    <property type="match status" value="1"/>
</dbReference>
<dbReference type="Proteomes" id="UP001178507">
    <property type="component" value="Unassembled WGS sequence"/>
</dbReference>
<keyword evidence="5" id="KW-1185">Reference proteome</keyword>
<dbReference type="SMART" id="SM00822">
    <property type="entry name" value="PKS_KR"/>
    <property type="match status" value="1"/>
</dbReference>
<gene>
    <name evidence="4" type="ORF">EVOR1521_LOCUS23560</name>
</gene>
<name>A0AA36NFF8_9DINO</name>
<comment type="caution">
    <text evidence="4">The sequence shown here is derived from an EMBL/GenBank/DDBJ whole genome shotgun (WGS) entry which is preliminary data.</text>
</comment>
<protein>
    <recommendedName>
        <fullName evidence="3">Ketoreductase domain-containing protein</fullName>
    </recommendedName>
</protein>
<keyword evidence="1" id="KW-0560">Oxidoreductase</keyword>
<dbReference type="PANTHER" id="PTHR43157:SF31">
    <property type="entry name" value="PHOSPHATIDYLINOSITOL-GLYCAN BIOSYNTHESIS CLASS F PROTEIN"/>
    <property type="match status" value="1"/>
</dbReference>
<accession>A0AA36NFF8</accession>
<dbReference type="EMBL" id="CAUJNA010003361">
    <property type="protein sequence ID" value="CAJ1400148.1"/>
    <property type="molecule type" value="Genomic_DNA"/>
</dbReference>
<evidence type="ECO:0000259" key="3">
    <source>
        <dbReference type="SMART" id="SM00822"/>
    </source>
</evidence>
<feature type="chain" id="PRO_5041201112" description="Ketoreductase domain-containing protein" evidence="2">
    <location>
        <begin position="24"/>
        <end position="376"/>
    </location>
</feature>
<reference evidence="4" key="1">
    <citation type="submission" date="2023-08" db="EMBL/GenBank/DDBJ databases">
        <authorList>
            <person name="Chen Y."/>
            <person name="Shah S."/>
            <person name="Dougan E. K."/>
            <person name="Thang M."/>
            <person name="Chan C."/>
        </authorList>
    </citation>
    <scope>NUCLEOTIDE SEQUENCE</scope>
</reference>
<evidence type="ECO:0000313" key="5">
    <source>
        <dbReference type="Proteomes" id="UP001178507"/>
    </source>
</evidence>
<feature type="signal peptide" evidence="2">
    <location>
        <begin position="1"/>
        <end position="23"/>
    </location>
</feature>
<evidence type="ECO:0000313" key="4">
    <source>
        <dbReference type="EMBL" id="CAJ1400148.1"/>
    </source>
</evidence>
<dbReference type="PANTHER" id="PTHR43157">
    <property type="entry name" value="PHOSPHATIDYLINOSITOL-GLYCAN BIOSYNTHESIS CLASS F PROTEIN-RELATED"/>
    <property type="match status" value="1"/>
</dbReference>